<name>A0ABW4M9K8_9HYPH</name>
<organism evidence="2 3">
    <name type="scientific">Rhizobium helianthi</name>
    <dbReference type="NCBI Taxonomy" id="1132695"/>
    <lineage>
        <taxon>Bacteria</taxon>
        <taxon>Pseudomonadati</taxon>
        <taxon>Pseudomonadota</taxon>
        <taxon>Alphaproteobacteria</taxon>
        <taxon>Hyphomicrobiales</taxon>
        <taxon>Rhizobiaceae</taxon>
        <taxon>Rhizobium/Agrobacterium group</taxon>
        <taxon>Rhizobium</taxon>
    </lineage>
</organism>
<accession>A0ABW4M9K8</accession>
<evidence type="ECO:0000313" key="2">
    <source>
        <dbReference type="EMBL" id="MFD1747497.1"/>
    </source>
</evidence>
<keyword evidence="3" id="KW-1185">Reference proteome</keyword>
<evidence type="ECO:0000259" key="1">
    <source>
        <dbReference type="PROSITE" id="PS51664"/>
    </source>
</evidence>
<dbReference type="Proteomes" id="UP001597322">
    <property type="component" value="Unassembled WGS sequence"/>
</dbReference>
<dbReference type="RefSeq" id="WP_377404888.1">
    <property type="nucleotide sequence ID" value="NZ_JBHUEQ010000039.1"/>
</dbReference>
<dbReference type="PROSITE" id="PS51664">
    <property type="entry name" value="YCAO"/>
    <property type="match status" value="1"/>
</dbReference>
<dbReference type="NCBIfam" id="TIGR00702">
    <property type="entry name" value="YcaO-type kinase domain"/>
    <property type="match status" value="1"/>
</dbReference>
<reference evidence="3" key="1">
    <citation type="journal article" date="2019" name="Int. J. Syst. Evol. Microbiol.">
        <title>The Global Catalogue of Microorganisms (GCM) 10K type strain sequencing project: providing services to taxonomists for standard genome sequencing and annotation.</title>
        <authorList>
            <consortium name="The Broad Institute Genomics Platform"/>
            <consortium name="The Broad Institute Genome Sequencing Center for Infectious Disease"/>
            <person name="Wu L."/>
            <person name="Ma J."/>
        </authorList>
    </citation>
    <scope>NUCLEOTIDE SEQUENCE [LARGE SCALE GENOMIC DNA]</scope>
    <source>
        <strain evidence="3">CG52</strain>
    </source>
</reference>
<feature type="domain" description="YcaO" evidence="1">
    <location>
        <begin position="57"/>
        <end position="389"/>
    </location>
</feature>
<dbReference type="PANTHER" id="PTHR37809:SF1">
    <property type="entry name" value="RIBOSOMAL PROTEIN S12 METHYLTHIOTRANSFERASE ACCESSORY FACTOR YCAO"/>
    <property type="match status" value="1"/>
</dbReference>
<proteinExistence type="predicted"/>
<evidence type="ECO:0000313" key="3">
    <source>
        <dbReference type="Proteomes" id="UP001597322"/>
    </source>
</evidence>
<dbReference type="InterPro" id="IPR003776">
    <property type="entry name" value="YcaO-like_dom"/>
</dbReference>
<dbReference type="Pfam" id="PF02624">
    <property type="entry name" value="YcaO"/>
    <property type="match status" value="1"/>
</dbReference>
<dbReference type="EMBL" id="JBHUEQ010000039">
    <property type="protein sequence ID" value="MFD1747497.1"/>
    <property type="molecule type" value="Genomic_DNA"/>
</dbReference>
<dbReference type="Gene3D" id="3.30.1330.230">
    <property type="match status" value="1"/>
</dbReference>
<gene>
    <name evidence="2" type="ORF">ACFSE1_18665</name>
</gene>
<comment type="caution">
    <text evidence="2">The sequence shown here is derived from an EMBL/GenBank/DDBJ whole genome shotgun (WGS) entry which is preliminary data.</text>
</comment>
<sequence length="389" mass="42900">MTDLRACSPGETFSRVSPFVSQFGITRIARQTGLDKIGIPVWCAFNPNSRGIVIANGKGLSDDAARTSAVMEAMERSIASQPFNRVTFASCTELTADGTRHDWLPEFLALNSRIPKRDDLLPWVNGWHLLTGEPVALPVEAVTMDRSRKQGLYWQTSDGLASGNTLEEALLHALLERVERDAMTLWELMKPERRNATRINPEGFRDPTVHSLLAQIEAAELQIALFDISSDIRVPCILCLLAPRSLSGEIRYVELTVGAGAAITPRRAALRAITEAAQSRMTFIAGARDDISPDIYHQAANLIHLEALRLSPGREADQLPVIRASTASEALDQVLAALSTRGLQRLYAVDLSPSWLPVKVVKVVAPELENPEGRRRQRFGLRALMRTLL</sequence>
<dbReference type="PANTHER" id="PTHR37809">
    <property type="entry name" value="RIBOSOMAL PROTEIN S12 METHYLTHIOTRANSFERASE ACCESSORY FACTOR YCAO"/>
    <property type="match status" value="1"/>
</dbReference>
<protein>
    <submittedName>
        <fullName evidence="2">YcaO-like family protein</fullName>
    </submittedName>
</protein>